<protein>
    <submittedName>
        <fullName evidence="7">DNA-binding transcriptional LysR family regulator</fullName>
    </submittedName>
</protein>
<dbReference type="InterPro" id="IPR005119">
    <property type="entry name" value="LysR_subst-bd"/>
</dbReference>
<dbReference type="GO" id="GO:0003677">
    <property type="term" value="F:DNA binding"/>
    <property type="evidence" value="ECO:0007669"/>
    <property type="project" value="UniProtKB-KW"/>
</dbReference>
<dbReference type="Gene3D" id="3.40.190.10">
    <property type="entry name" value="Periplasmic binding protein-like II"/>
    <property type="match status" value="2"/>
</dbReference>
<keyword evidence="2" id="KW-0805">Transcription regulation</keyword>
<proteinExistence type="inferred from homology"/>
<dbReference type="EMBL" id="SGXC01000003">
    <property type="protein sequence ID" value="RZS78147.1"/>
    <property type="molecule type" value="Genomic_DNA"/>
</dbReference>
<dbReference type="InterPro" id="IPR036390">
    <property type="entry name" value="WH_DNA-bd_sf"/>
</dbReference>
<keyword evidence="4" id="KW-0804">Transcription</keyword>
<dbReference type="InterPro" id="IPR036388">
    <property type="entry name" value="WH-like_DNA-bd_sf"/>
</dbReference>
<evidence type="ECO:0000256" key="2">
    <source>
        <dbReference type="ARBA" id="ARBA00023015"/>
    </source>
</evidence>
<dbReference type="Gene3D" id="1.10.10.10">
    <property type="entry name" value="Winged helix-like DNA-binding domain superfamily/Winged helix DNA-binding domain"/>
    <property type="match status" value="1"/>
</dbReference>
<feature type="compositionally biased region" description="Low complexity" evidence="5">
    <location>
        <begin position="314"/>
        <end position="327"/>
    </location>
</feature>
<dbReference type="PANTHER" id="PTHR30419:SF8">
    <property type="entry name" value="NITROGEN ASSIMILATION TRANSCRIPTIONAL ACTIVATOR-RELATED"/>
    <property type="match status" value="1"/>
</dbReference>
<dbReference type="CDD" id="cd05466">
    <property type="entry name" value="PBP2_LTTR_substrate"/>
    <property type="match status" value="1"/>
</dbReference>
<dbReference type="PANTHER" id="PTHR30419">
    <property type="entry name" value="HTH-TYPE TRANSCRIPTIONAL REGULATOR YBHD"/>
    <property type="match status" value="1"/>
</dbReference>
<evidence type="ECO:0000313" key="7">
    <source>
        <dbReference type="EMBL" id="RZS78147.1"/>
    </source>
</evidence>
<dbReference type="GO" id="GO:0003700">
    <property type="term" value="F:DNA-binding transcription factor activity"/>
    <property type="evidence" value="ECO:0007669"/>
    <property type="project" value="InterPro"/>
</dbReference>
<gene>
    <name evidence="7" type="ORF">EV675_4788</name>
</gene>
<feature type="region of interest" description="Disordered" evidence="5">
    <location>
        <begin position="310"/>
        <end position="337"/>
    </location>
</feature>
<evidence type="ECO:0000256" key="4">
    <source>
        <dbReference type="ARBA" id="ARBA00023163"/>
    </source>
</evidence>
<comment type="caution">
    <text evidence="7">The sequence shown here is derived from an EMBL/GenBank/DDBJ whole genome shotgun (WGS) entry which is preliminary data.</text>
</comment>
<keyword evidence="8" id="KW-1185">Reference proteome</keyword>
<dbReference type="InterPro" id="IPR000847">
    <property type="entry name" value="LysR_HTH_N"/>
</dbReference>
<accession>A0A4Q7N834</accession>
<dbReference type="SUPFAM" id="SSF46785">
    <property type="entry name" value="Winged helix' DNA-binding domain"/>
    <property type="match status" value="1"/>
</dbReference>
<dbReference type="PROSITE" id="PS50931">
    <property type="entry name" value="HTH_LYSR"/>
    <property type="match status" value="1"/>
</dbReference>
<evidence type="ECO:0000259" key="6">
    <source>
        <dbReference type="PROSITE" id="PS50931"/>
    </source>
</evidence>
<dbReference type="GO" id="GO:0005829">
    <property type="term" value="C:cytosol"/>
    <property type="evidence" value="ECO:0007669"/>
    <property type="project" value="TreeGrafter"/>
</dbReference>
<sequence length="337" mass="36606">MHDATHRLLAALRMRQLELISTLADAGNMRAAGQRLHLSTAAVSKGLREVETLFGTAIFHRLPRGVVTTAAGDLIVQRARVLLGEVAQLADELAAHGMPADQGIRLGAPPFIAWTLVPRLLRDLAARGGLPPVRIVEGRLADMCQKLEAGDLDVLVTMNTPSELGGLRPDGFVIEQIGTEEWTVVCAPAHPLAADRRRRHAWRSLRDEAWILPPRPTNARMMVEQVMLQHGLAPIAPRIESTNAITNLQLAEQSLGVTLAARCVIEDRLRRGTLVEIDMEDLPAPVPIAMVYRFSGAHRGGVAALREAAQRLRSAATPPEASPSSSTRKFSARKSRA</sequence>
<dbReference type="InterPro" id="IPR050950">
    <property type="entry name" value="HTH-type_LysR_regulators"/>
</dbReference>
<reference evidence="7 8" key="1">
    <citation type="submission" date="2019-02" db="EMBL/GenBank/DDBJ databases">
        <title>Genomic Encyclopedia of Type Strains, Phase IV (KMG-IV): sequencing the most valuable type-strain genomes for metagenomic binning, comparative biology and taxonomic classification.</title>
        <authorList>
            <person name="Goeker M."/>
        </authorList>
    </citation>
    <scope>NUCLEOTIDE SEQUENCE [LARGE SCALE GENOMIC DNA]</scope>
    <source>
        <strain evidence="7 8">K24</strain>
    </source>
</reference>
<evidence type="ECO:0000256" key="3">
    <source>
        <dbReference type="ARBA" id="ARBA00023125"/>
    </source>
</evidence>
<feature type="domain" description="HTH lysR-type" evidence="6">
    <location>
        <begin position="12"/>
        <end position="69"/>
    </location>
</feature>
<dbReference type="RefSeq" id="WP_130360693.1">
    <property type="nucleotide sequence ID" value="NZ_SGXC01000003.1"/>
</dbReference>
<keyword evidence="3 7" id="KW-0238">DNA-binding</keyword>
<dbReference type="OrthoDB" id="8806341at2"/>
<name>A0A4Q7N834_9BURK</name>
<dbReference type="Pfam" id="PF00126">
    <property type="entry name" value="HTH_1"/>
    <property type="match status" value="1"/>
</dbReference>
<evidence type="ECO:0000313" key="8">
    <source>
        <dbReference type="Proteomes" id="UP000292445"/>
    </source>
</evidence>
<dbReference type="Pfam" id="PF03466">
    <property type="entry name" value="LysR_substrate"/>
    <property type="match status" value="1"/>
</dbReference>
<evidence type="ECO:0000256" key="5">
    <source>
        <dbReference type="SAM" id="MobiDB-lite"/>
    </source>
</evidence>
<comment type="similarity">
    <text evidence="1">Belongs to the LysR transcriptional regulatory family.</text>
</comment>
<dbReference type="Proteomes" id="UP000292445">
    <property type="component" value="Unassembled WGS sequence"/>
</dbReference>
<organism evidence="7 8">
    <name type="scientific">Pigmentiphaga kullae</name>
    <dbReference type="NCBI Taxonomy" id="151784"/>
    <lineage>
        <taxon>Bacteria</taxon>
        <taxon>Pseudomonadati</taxon>
        <taxon>Pseudomonadota</taxon>
        <taxon>Betaproteobacteria</taxon>
        <taxon>Burkholderiales</taxon>
        <taxon>Alcaligenaceae</taxon>
        <taxon>Pigmentiphaga</taxon>
    </lineage>
</organism>
<dbReference type="SUPFAM" id="SSF53850">
    <property type="entry name" value="Periplasmic binding protein-like II"/>
    <property type="match status" value="1"/>
</dbReference>
<evidence type="ECO:0000256" key="1">
    <source>
        <dbReference type="ARBA" id="ARBA00009437"/>
    </source>
</evidence>
<dbReference type="AlphaFoldDB" id="A0A4Q7N834"/>